<feature type="compositionally biased region" description="Polar residues" evidence="2">
    <location>
        <begin position="392"/>
        <end position="411"/>
    </location>
</feature>
<evidence type="ECO:0000256" key="2">
    <source>
        <dbReference type="SAM" id="MobiDB-lite"/>
    </source>
</evidence>
<evidence type="ECO:0000313" key="3">
    <source>
        <dbReference type="EMBL" id="RWS22665.1"/>
    </source>
</evidence>
<feature type="compositionally biased region" description="Polar residues" evidence="2">
    <location>
        <begin position="253"/>
        <end position="265"/>
    </location>
</feature>
<keyword evidence="1" id="KW-0193">Cuticle</keyword>
<organism evidence="3 4">
    <name type="scientific">Leptotrombidium deliense</name>
    <dbReference type="NCBI Taxonomy" id="299467"/>
    <lineage>
        <taxon>Eukaryota</taxon>
        <taxon>Metazoa</taxon>
        <taxon>Ecdysozoa</taxon>
        <taxon>Arthropoda</taxon>
        <taxon>Chelicerata</taxon>
        <taxon>Arachnida</taxon>
        <taxon>Acari</taxon>
        <taxon>Acariformes</taxon>
        <taxon>Trombidiformes</taxon>
        <taxon>Prostigmata</taxon>
        <taxon>Anystina</taxon>
        <taxon>Parasitengona</taxon>
        <taxon>Trombiculoidea</taxon>
        <taxon>Trombiculidae</taxon>
        <taxon>Leptotrombidium</taxon>
    </lineage>
</organism>
<dbReference type="GO" id="GO:0008010">
    <property type="term" value="F:structural constituent of chitin-based larval cuticle"/>
    <property type="evidence" value="ECO:0007669"/>
    <property type="project" value="TreeGrafter"/>
</dbReference>
<gene>
    <name evidence="3" type="ORF">B4U80_08825</name>
</gene>
<dbReference type="EMBL" id="NCKV01008202">
    <property type="protein sequence ID" value="RWS22665.1"/>
    <property type="molecule type" value="Genomic_DNA"/>
</dbReference>
<dbReference type="Pfam" id="PF00379">
    <property type="entry name" value="Chitin_bind_4"/>
    <property type="match status" value="1"/>
</dbReference>
<dbReference type="PANTHER" id="PTHR10380">
    <property type="entry name" value="CUTICLE PROTEIN"/>
    <property type="match status" value="1"/>
</dbReference>
<dbReference type="Proteomes" id="UP000288716">
    <property type="component" value="Unassembled WGS sequence"/>
</dbReference>
<feature type="region of interest" description="Disordered" evidence="2">
    <location>
        <begin position="240"/>
        <end position="265"/>
    </location>
</feature>
<dbReference type="OrthoDB" id="6436078at2759"/>
<proteinExistence type="predicted"/>
<sequence length="438" mass="49888">MNKLCAIWAIIFLSNALLTSIAFALNYYFVIGTDGPSTYQFGYDTPPDNNGAPRLMREEGRMADGTVIGRYGYTDPFGVFRIVKYAAGPNGYYAFEDVGGASSSVPLFFKATASQKESTLAEPEKSSPHLIATKFDPPLYHPEAHLAETPKLSELDDDFRKLVFNAQFSSHSHSVRFPNKTENENDDIREERRKANLPESVSFRRSTVGETLNTGIEFDDDLAIRTKVFRNQRDGDILKELESQRINSKPKRLTSSTQSSRNSGVTAVPIRNTWIHPVKQTTFRPQLSKDQELLIKIKDQSERSKVTFKPVTRTWDSYDLRKIERIESTTRALPSTYTYDSNDQIDYFFTTPKTEENETTFAFTSNEETFETTTKDSLVFGDFSTIESEAKINTSTSQNETSFQSLSSNTYGERLNSEENIQSLKRQFRKRKNTEIEE</sequence>
<protein>
    <submittedName>
        <fullName evidence="3">Uncharacterized protein</fullName>
    </submittedName>
</protein>
<dbReference type="PANTHER" id="PTHR10380:SF240">
    <property type="match status" value="1"/>
</dbReference>
<reference evidence="3 4" key="1">
    <citation type="journal article" date="2018" name="Gigascience">
        <title>Genomes of trombidid mites reveal novel predicted allergens and laterally-transferred genes associated with secondary metabolism.</title>
        <authorList>
            <person name="Dong X."/>
            <person name="Chaisiri K."/>
            <person name="Xia D."/>
            <person name="Armstrong S.D."/>
            <person name="Fang Y."/>
            <person name="Donnelly M.J."/>
            <person name="Kadowaki T."/>
            <person name="McGarry J.W."/>
            <person name="Darby A.C."/>
            <person name="Makepeace B.L."/>
        </authorList>
    </citation>
    <scope>NUCLEOTIDE SEQUENCE [LARGE SCALE GENOMIC DNA]</scope>
    <source>
        <strain evidence="3">UoL-UT</strain>
    </source>
</reference>
<dbReference type="PROSITE" id="PS51155">
    <property type="entry name" value="CHIT_BIND_RR_2"/>
    <property type="match status" value="1"/>
</dbReference>
<evidence type="ECO:0000313" key="4">
    <source>
        <dbReference type="Proteomes" id="UP000288716"/>
    </source>
</evidence>
<dbReference type="STRING" id="299467.A0A443S5E2"/>
<dbReference type="GO" id="GO:0062129">
    <property type="term" value="C:chitin-based extracellular matrix"/>
    <property type="evidence" value="ECO:0007669"/>
    <property type="project" value="TreeGrafter"/>
</dbReference>
<feature type="region of interest" description="Disordered" evidence="2">
    <location>
        <begin position="392"/>
        <end position="438"/>
    </location>
</feature>
<dbReference type="InterPro" id="IPR000618">
    <property type="entry name" value="Insect_cuticle"/>
</dbReference>
<accession>A0A443S5E2</accession>
<name>A0A443S5E2_9ACAR</name>
<evidence type="ECO:0000256" key="1">
    <source>
        <dbReference type="PROSITE-ProRule" id="PRU00497"/>
    </source>
</evidence>
<dbReference type="AlphaFoldDB" id="A0A443S5E2"/>
<keyword evidence="4" id="KW-1185">Reference proteome</keyword>
<comment type="caution">
    <text evidence="3">The sequence shown here is derived from an EMBL/GenBank/DDBJ whole genome shotgun (WGS) entry which is preliminary data.</text>
</comment>
<dbReference type="VEuPathDB" id="VectorBase:LDEU009375"/>
<feature type="region of interest" description="Disordered" evidence="2">
    <location>
        <begin position="173"/>
        <end position="198"/>
    </location>
</feature>
<dbReference type="InterPro" id="IPR050468">
    <property type="entry name" value="Cuticle_Struct_Prot"/>
</dbReference>